<dbReference type="EMBL" id="JROU02000711">
    <property type="protein sequence ID" value="OEH78487.1"/>
    <property type="molecule type" value="Genomic_DNA"/>
</dbReference>
<dbReference type="VEuPathDB" id="ToxoDB:LOC34618687"/>
<comment type="caution">
    <text evidence="1">The sequence shown here is derived from an EMBL/GenBank/DDBJ whole genome shotgun (WGS) entry which is preliminary data.</text>
</comment>
<organism evidence="1 2">
    <name type="scientific">Cyclospora cayetanensis</name>
    <dbReference type="NCBI Taxonomy" id="88456"/>
    <lineage>
        <taxon>Eukaryota</taxon>
        <taxon>Sar</taxon>
        <taxon>Alveolata</taxon>
        <taxon>Apicomplexa</taxon>
        <taxon>Conoidasida</taxon>
        <taxon>Coccidia</taxon>
        <taxon>Eucoccidiorida</taxon>
        <taxon>Eimeriorina</taxon>
        <taxon>Eimeriidae</taxon>
        <taxon>Cyclospora</taxon>
    </lineage>
</organism>
<dbReference type="VEuPathDB" id="ToxoDB:cyc_01727"/>
<evidence type="ECO:0000313" key="1">
    <source>
        <dbReference type="EMBL" id="OEH78487.1"/>
    </source>
</evidence>
<proteinExistence type="predicted"/>
<dbReference type="Proteomes" id="UP000095192">
    <property type="component" value="Unassembled WGS sequence"/>
</dbReference>
<protein>
    <submittedName>
        <fullName evidence="1">Uncharacterized protein</fullName>
    </submittedName>
</protein>
<evidence type="ECO:0000313" key="2">
    <source>
        <dbReference type="Proteomes" id="UP000095192"/>
    </source>
</evidence>
<dbReference type="InParanoid" id="A0A1D3D4W0"/>
<accession>A0A1D3D4W0</accession>
<sequence length="396" mass="44191">MVFLRKKWSQKVPSLTRLSFNASLVLCAVFALFSNVSEAFEKWERPLGWNPQYGPRYVVFWGNPAGHKDPFLGTCTYEHYTATPESTNPALTPFQDFQIAKLYESAQNNAGDLPMAPADLAKLKNLPYYEVSPALRYSFLPPEALPFTGIQNPRMLMKAAKAVALELGWNFLSRLKSNEGIHSASVATQLESEGARLMVVVLGILKGMKQGTDQFSEDTYAGSAEKFLELVKVIRKQAGWDSSKYMYWLDAANLKKDGEPLYIPDMEDSMWKHSLYVLESVYPRHEAPFGELVSRGVLYRDCTHFMASQAGPAISGKQFLCRDSFFALAVSLKAGMEQLTTIVSSRSQKLFTQSSERLLALVTEKAKAIQPESPFYVVAAKLLVPKAGDPISESHL</sequence>
<name>A0A1D3D4W0_9EIME</name>
<dbReference type="AlphaFoldDB" id="A0A1D3D4W0"/>
<reference evidence="1 2" key="1">
    <citation type="journal article" date="2016" name="BMC Genomics">
        <title>Comparative genomics reveals Cyclospora cayetanensis possesses coccidia-like metabolism and invasion components but unique surface antigens.</title>
        <authorList>
            <person name="Liu S."/>
            <person name="Wang L."/>
            <person name="Zheng H."/>
            <person name="Xu Z."/>
            <person name="Roellig D.M."/>
            <person name="Li N."/>
            <person name="Frace M.A."/>
            <person name="Tang K."/>
            <person name="Arrowood M.J."/>
            <person name="Moss D.M."/>
            <person name="Zhang L."/>
            <person name="Feng Y."/>
            <person name="Xiao L."/>
        </authorList>
    </citation>
    <scope>NUCLEOTIDE SEQUENCE [LARGE SCALE GENOMIC DNA]</scope>
    <source>
        <strain evidence="1 2">CHN_HEN01</strain>
    </source>
</reference>
<keyword evidence="2" id="KW-1185">Reference proteome</keyword>
<gene>
    <name evidence="1" type="ORF">cyc_01727</name>
</gene>